<protein>
    <recommendedName>
        <fullName evidence="3">Probable endolytic peptidoglycan transglycosylase RlpA</fullName>
        <ecNumber evidence="3">4.2.2.-</ecNumber>
    </recommendedName>
</protein>
<dbReference type="EMBL" id="VRTY01000067">
    <property type="protein sequence ID" value="TXK36967.1"/>
    <property type="molecule type" value="Genomic_DNA"/>
</dbReference>
<keyword evidence="1 3" id="KW-0456">Lyase</keyword>
<dbReference type="OrthoDB" id="9779128at2"/>
<dbReference type="InterPro" id="IPR009009">
    <property type="entry name" value="RlpA-like_DPBB"/>
</dbReference>
<proteinExistence type="inferred from homology"/>
<dbReference type="NCBIfam" id="TIGR00413">
    <property type="entry name" value="rlpA"/>
    <property type="match status" value="1"/>
</dbReference>
<evidence type="ECO:0000256" key="3">
    <source>
        <dbReference type="HAMAP-Rule" id="MF_02071"/>
    </source>
</evidence>
<name>A0A5C8JK55_9BACT</name>
<dbReference type="Proteomes" id="UP000321926">
    <property type="component" value="Unassembled WGS sequence"/>
</dbReference>
<evidence type="ECO:0000313" key="7">
    <source>
        <dbReference type="EMBL" id="TXK36967.1"/>
    </source>
</evidence>
<dbReference type="InterPro" id="IPR034718">
    <property type="entry name" value="RlpA"/>
</dbReference>
<dbReference type="SUPFAM" id="SSF50685">
    <property type="entry name" value="Barwin-like endoglucanases"/>
    <property type="match status" value="1"/>
</dbReference>
<comment type="caution">
    <text evidence="7">The sequence shown here is derived from an EMBL/GenBank/DDBJ whole genome shotgun (WGS) entry which is preliminary data.</text>
</comment>
<reference evidence="7 8" key="1">
    <citation type="submission" date="2019-08" db="EMBL/GenBank/DDBJ databases">
        <authorList>
            <person name="Shi S."/>
        </authorList>
    </citation>
    <scope>NUCLEOTIDE SEQUENCE [LARGE SCALE GENOMIC DNA]</scope>
    <source>
        <strain evidence="7 8">GY10130</strain>
    </source>
</reference>
<evidence type="ECO:0000256" key="4">
    <source>
        <dbReference type="RuleBase" id="RU003495"/>
    </source>
</evidence>
<dbReference type="EC" id="4.2.2.-" evidence="3"/>
<dbReference type="CDD" id="cd22268">
    <property type="entry name" value="DPBB_RlpA-like"/>
    <property type="match status" value="1"/>
</dbReference>
<organism evidence="7 8">
    <name type="scientific">Pontibacter qinzhouensis</name>
    <dbReference type="NCBI Taxonomy" id="2603253"/>
    <lineage>
        <taxon>Bacteria</taxon>
        <taxon>Pseudomonadati</taxon>
        <taxon>Bacteroidota</taxon>
        <taxon>Cytophagia</taxon>
        <taxon>Cytophagales</taxon>
        <taxon>Hymenobacteraceae</taxon>
        <taxon>Pontibacter</taxon>
    </lineage>
</organism>
<dbReference type="PANTHER" id="PTHR34183">
    <property type="entry name" value="ENDOLYTIC PEPTIDOGLYCAN TRANSGLYCOSYLASE RLPA"/>
    <property type="match status" value="1"/>
</dbReference>
<feature type="domain" description="RlpA-like protein double-psi beta-barrel" evidence="6">
    <location>
        <begin position="23"/>
        <end position="111"/>
    </location>
</feature>
<dbReference type="HAMAP" id="MF_02071">
    <property type="entry name" value="RlpA"/>
    <property type="match status" value="1"/>
</dbReference>
<dbReference type="AlphaFoldDB" id="A0A5C8JK55"/>
<dbReference type="Gene3D" id="2.40.40.10">
    <property type="entry name" value="RlpA-like domain"/>
    <property type="match status" value="1"/>
</dbReference>
<keyword evidence="8" id="KW-1185">Reference proteome</keyword>
<gene>
    <name evidence="3" type="primary">rlpA</name>
    <name evidence="7" type="ORF">FVR03_16450</name>
</gene>
<sequence>MNINSIILVCVFFFMSGSKVYIADGKASFYSDKMQGRPTASGERYDKTQLTAAHASLPFNTRVLVTNTRNGKSVVVKVNDRMSRSRHTIIDVSRAAALQLDLVREGVGTVRVKELKDSDLPQQEAPLAVSEAEATTKE</sequence>
<dbReference type="GO" id="GO:0071555">
    <property type="term" value="P:cell wall organization"/>
    <property type="evidence" value="ECO:0007669"/>
    <property type="project" value="UniProtKB-KW"/>
</dbReference>
<keyword evidence="2 3" id="KW-0961">Cell wall biogenesis/degradation</keyword>
<comment type="function">
    <text evidence="3">Lytic transglycosylase with a strong preference for naked glycan strands that lack stem peptides.</text>
</comment>
<evidence type="ECO:0000259" key="6">
    <source>
        <dbReference type="Pfam" id="PF03330"/>
    </source>
</evidence>
<accession>A0A5C8JK55</accession>
<dbReference type="PANTHER" id="PTHR34183:SF8">
    <property type="entry name" value="ENDOLYTIC PEPTIDOGLYCAN TRANSGLYCOSYLASE RLPA-RELATED"/>
    <property type="match status" value="1"/>
</dbReference>
<evidence type="ECO:0000256" key="1">
    <source>
        <dbReference type="ARBA" id="ARBA00023239"/>
    </source>
</evidence>
<dbReference type="GO" id="GO:0008932">
    <property type="term" value="F:lytic endotransglycosylase activity"/>
    <property type="evidence" value="ECO:0007669"/>
    <property type="project" value="UniProtKB-UniRule"/>
</dbReference>
<evidence type="ECO:0000256" key="5">
    <source>
        <dbReference type="SAM" id="MobiDB-lite"/>
    </source>
</evidence>
<dbReference type="InterPro" id="IPR036908">
    <property type="entry name" value="RlpA-like_sf"/>
</dbReference>
<evidence type="ECO:0000313" key="8">
    <source>
        <dbReference type="Proteomes" id="UP000321926"/>
    </source>
</evidence>
<comment type="similarity">
    <text evidence="3 4">Belongs to the RlpA family.</text>
</comment>
<feature type="region of interest" description="Disordered" evidence="5">
    <location>
        <begin position="118"/>
        <end position="138"/>
    </location>
</feature>
<evidence type="ECO:0000256" key="2">
    <source>
        <dbReference type="ARBA" id="ARBA00023316"/>
    </source>
</evidence>
<dbReference type="InterPro" id="IPR012997">
    <property type="entry name" value="RplA"/>
</dbReference>
<dbReference type="Pfam" id="PF03330">
    <property type="entry name" value="DPBB_1"/>
    <property type="match status" value="1"/>
</dbReference>
<dbReference type="GO" id="GO:0000270">
    <property type="term" value="P:peptidoglycan metabolic process"/>
    <property type="evidence" value="ECO:0007669"/>
    <property type="project" value="UniProtKB-UniRule"/>
</dbReference>